<proteinExistence type="predicted"/>
<evidence type="ECO:0000313" key="2">
    <source>
        <dbReference type="EMBL" id="GLS74622.1"/>
    </source>
</evidence>
<organism evidence="1 3">
    <name type="scientific">Methylobacterium tardum</name>
    <dbReference type="NCBI Taxonomy" id="374432"/>
    <lineage>
        <taxon>Bacteria</taxon>
        <taxon>Pseudomonadati</taxon>
        <taxon>Pseudomonadota</taxon>
        <taxon>Alphaproteobacteria</taxon>
        <taxon>Hyphomicrobiales</taxon>
        <taxon>Methylobacteriaceae</taxon>
        <taxon>Methylobacterium</taxon>
    </lineage>
</organism>
<name>A0AA37TB69_9HYPH</name>
<dbReference type="Proteomes" id="UP001157440">
    <property type="component" value="Unassembled WGS sequence"/>
</dbReference>
<gene>
    <name evidence="1" type="ORF">GCM10007890_24070</name>
    <name evidence="2" type="ORF">GCM10007890_66400</name>
</gene>
<reference evidence="1" key="1">
    <citation type="journal article" date="2014" name="Int. J. Syst. Evol. Microbiol.">
        <title>Complete genome sequence of Corynebacterium casei LMG S-19264T (=DSM 44701T), isolated from a smear-ripened cheese.</title>
        <authorList>
            <consortium name="US DOE Joint Genome Institute (JGI-PGF)"/>
            <person name="Walter F."/>
            <person name="Albersmeier A."/>
            <person name="Kalinowski J."/>
            <person name="Ruckert C."/>
        </authorList>
    </citation>
    <scope>NUCLEOTIDE SEQUENCE</scope>
    <source>
        <strain evidence="1">NBRC 103632</strain>
    </source>
</reference>
<dbReference type="AlphaFoldDB" id="A0AA37TB69"/>
<keyword evidence="3" id="KW-1185">Reference proteome</keyword>
<dbReference type="EMBL" id="BSPL01000015">
    <property type="protein sequence ID" value="GLS70394.1"/>
    <property type="molecule type" value="Genomic_DNA"/>
</dbReference>
<dbReference type="EMBL" id="BSPL01000049">
    <property type="protein sequence ID" value="GLS74622.1"/>
    <property type="molecule type" value="Genomic_DNA"/>
</dbReference>
<evidence type="ECO:0000313" key="3">
    <source>
        <dbReference type="Proteomes" id="UP001157440"/>
    </source>
</evidence>
<reference evidence="3" key="2">
    <citation type="journal article" date="2019" name="Int. J. Syst. Evol. Microbiol.">
        <title>The Global Catalogue of Microorganisms (GCM) 10K type strain sequencing project: providing services to taxonomists for standard genome sequencing and annotation.</title>
        <authorList>
            <consortium name="The Broad Institute Genomics Platform"/>
            <consortium name="The Broad Institute Genome Sequencing Center for Infectious Disease"/>
            <person name="Wu L."/>
            <person name="Ma J."/>
        </authorList>
    </citation>
    <scope>NUCLEOTIDE SEQUENCE [LARGE SCALE GENOMIC DNA]</scope>
    <source>
        <strain evidence="3">NBRC 103632</strain>
    </source>
</reference>
<dbReference type="RefSeq" id="WP_238200331.1">
    <property type="nucleotide sequence ID" value="NZ_BPQZ01000083.1"/>
</dbReference>
<sequence>MADEERDPPGEATVAGLTRRLHGYAQGLGLDDRAVRRIVEAVIAAMPDAEDVDQLAVARNWMLQAAR</sequence>
<reference evidence="1" key="3">
    <citation type="submission" date="2023-01" db="EMBL/GenBank/DDBJ databases">
        <title>Draft genome sequence of Methylobacterium tardum strain NBRC 103632.</title>
        <authorList>
            <person name="Sun Q."/>
            <person name="Mori K."/>
        </authorList>
    </citation>
    <scope>NUCLEOTIDE SEQUENCE</scope>
    <source>
        <strain evidence="1">NBRC 103632</strain>
    </source>
</reference>
<accession>A0AA37TB69</accession>
<comment type="caution">
    <text evidence="1">The sequence shown here is derived from an EMBL/GenBank/DDBJ whole genome shotgun (WGS) entry which is preliminary data.</text>
</comment>
<protein>
    <submittedName>
        <fullName evidence="1">Uncharacterized protein</fullName>
    </submittedName>
</protein>
<evidence type="ECO:0000313" key="1">
    <source>
        <dbReference type="EMBL" id="GLS70394.1"/>
    </source>
</evidence>